<organism evidence="1 2">
    <name type="scientific">Escherichia coli</name>
    <dbReference type="NCBI Taxonomy" id="562"/>
    <lineage>
        <taxon>Bacteria</taxon>
        <taxon>Pseudomonadati</taxon>
        <taxon>Pseudomonadota</taxon>
        <taxon>Gammaproteobacteria</taxon>
        <taxon>Enterobacterales</taxon>
        <taxon>Enterobacteriaceae</taxon>
        <taxon>Escherichia</taxon>
    </lineage>
</organism>
<dbReference type="EMBL" id="AASDFP010000074">
    <property type="protein sequence ID" value="EFB2194966.1"/>
    <property type="molecule type" value="Genomic_DNA"/>
</dbReference>
<proteinExistence type="predicted"/>
<name>A0A8S7CVV8_ECOLX</name>
<sequence>MACTTVYKDRRRMVTAALRRMQRKTGSNLLVVDLPDGEITTIEITEQFMNQLLLRFEGLTRVEYGRTEGEATIRTAYQNAIGINQHTEYLTESGKLIVDGLLKEVVDYVKEKYISGGIN</sequence>
<evidence type="ECO:0008006" key="3">
    <source>
        <dbReference type="Google" id="ProtNLM"/>
    </source>
</evidence>
<reference evidence="1 2" key="1">
    <citation type="submission" date="2019-06" db="EMBL/GenBank/DDBJ databases">
        <authorList>
            <consortium name="NARMS: The National Antimicrobial Resistance Monitoring System"/>
        </authorList>
    </citation>
    <scope>NUCLEOTIDE SEQUENCE [LARGE SCALE GENOMIC DNA]</scope>
    <source>
        <strain evidence="1 2">FSIS11921886</strain>
    </source>
</reference>
<dbReference type="Proteomes" id="UP000519859">
    <property type="component" value="Unassembled WGS sequence"/>
</dbReference>
<evidence type="ECO:0000313" key="1">
    <source>
        <dbReference type="EMBL" id="EFB2194966.1"/>
    </source>
</evidence>
<accession>A0A8S7CVV8</accession>
<evidence type="ECO:0000313" key="2">
    <source>
        <dbReference type="Proteomes" id="UP000519859"/>
    </source>
</evidence>
<gene>
    <name evidence="1" type="ORF">FIJ20_22720</name>
</gene>
<protein>
    <recommendedName>
        <fullName evidence="3">Fels-1 prophage protein</fullName>
    </recommendedName>
</protein>
<dbReference type="AlphaFoldDB" id="A0A8S7CVV8"/>
<comment type="caution">
    <text evidence="1">The sequence shown here is derived from an EMBL/GenBank/DDBJ whole genome shotgun (WGS) entry which is preliminary data.</text>
</comment>